<gene>
    <name evidence="2" type="ORF">GCM10009789_73140</name>
</gene>
<dbReference type="EMBL" id="BAAAOS010000056">
    <property type="protein sequence ID" value="GAA1608076.1"/>
    <property type="molecule type" value="Genomic_DNA"/>
</dbReference>
<name>A0ABP4QDD4_9ACTN</name>
<evidence type="ECO:0000313" key="3">
    <source>
        <dbReference type="Proteomes" id="UP001500393"/>
    </source>
</evidence>
<dbReference type="SUPFAM" id="SSF56059">
    <property type="entry name" value="Glutathione synthetase ATP-binding domain-like"/>
    <property type="match status" value="1"/>
</dbReference>
<organism evidence="2 3">
    <name type="scientific">Kribbella sancticallisti</name>
    <dbReference type="NCBI Taxonomy" id="460087"/>
    <lineage>
        <taxon>Bacteria</taxon>
        <taxon>Bacillati</taxon>
        <taxon>Actinomycetota</taxon>
        <taxon>Actinomycetes</taxon>
        <taxon>Propionibacteriales</taxon>
        <taxon>Kribbellaceae</taxon>
        <taxon>Kribbella</taxon>
    </lineage>
</organism>
<keyword evidence="3" id="KW-1185">Reference proteome</keyword>
<accession>A0ABP4QDD4</accession>
<comment type="caution">
    <text evidence="2">The sequence shown here is derived from an EMBL/GenBank/DDBJ whole genome shotgun (WGS) entry which is preliminary data.</text>
</comment>
<proteinExistence type="predicted"/>
<dbReference type="RefSeq" id="WP_344221301.1">
    <property type="nucleotide sequence ID" value="NZ_BAAAOS010000056.1"/>
</dbReference>
<reference evidence="3" key="1">
    <citation type="journal article" date="2019" name="Int. J. Syst. Evol. Microbiol.">
        <title>The Global Catalogue of Microorganisms (GCM) 10K type strain sequencing project: providing services to taxonomists for standard genome sequencing and annotation.</title>
        <authorList>
            <consortium name="The Broad Institute Genomics Platform"/>
            <consortium name="The Broad Institute Genome Sequencing Center for Infectious Disease"/>
            <person name="Wu L."/>
            <person name="Ma J."/>
        </authorList>
    </citation>
    <scope>NUCLEOTIDE SEQUENCE [LARGE SCALE GENOMIC DNA]</scope>
    <source>
        <strain evidence="3">JCM 14969</strain>
    </source>
</reference>
<evidence type="ECO:0000256" key="1">
    <source>
        <dbReference type="SAM" id="MobiDB-lite"/>
    </source>
</evidence>
<protein>
    <submittedName>
        <fullName evidence="2">Uncharacterized protein</fullName>
    </submittedName>
</protein>
<sequence>MDLDFDWRGTSFDHWNELPQATKDEVLAAGAEDWKKVFDGVLTFNKSWRPLRPVMIHRGTYDELAAVMDRLLRLLLETALRRASTAGELRKLLGTPDGLIEYLDDDEVLGEHLIQSGRPDILISDGVPKFVEFNIGSEAGCVWDTERVSTRFLTSLRDHGLETLAAGPDRQVTVQAPPSPVEGRYHAIIDTLGLQPGDRLTTVLRTEGDYPGSDNVAAIIRSLDPYVERGAALGIDGDVAPVHWLEADEDGGLRNQGRPVDAVFRLFVCTDMPQNPGQAALKAAVESGRSKLFTSSASWLLANKIVLTWLWNSWPPMTRRWSVGTSPGAGSSRSTWSTTRSSTRPGSY</sequence>
<evidence type="ECO:0000313" key="2">
    <source>
        <dbReference type="EMBL" id="GAA1608076.1"/>
    </source>
</evidence>
<dbReference type="Proteomes" id="UP001500393">
    <property type="component" value="Unassembled WGS sequence"/>
</dbReference>
<feature type="compositionally biased region" description="Low complexity" evidence="1">
    <location>
        <begin position="331"/>
        <end position="348"/>
    </location>
</feature>
<feature type="region of interest" description="Disordered" evidence="1">
    <location>
        <begin position="322"/>
        <end position="348"/>
    </location>
</feature>